<evidence type="ECO:0000256" key="7">
    <source>
        <dbReference type="ARBA" id="ARBA00012161"/>
    </source>
</evidence>
<evidence type="ECO:0000256" key="12">
    <source>
        <dbReference type="ARBA" id="ARBA00022839"/>
    </source>
</evidence>
<keyword evidence="14" id="KW-0805">Transcription regulation</keyword>
<evidence type="ECO:0000256" key="11">
    <source>
        <dbReference type="ARBA" id="ARBA00022801"/>
    </source>
</evidence>
<dbReference type="EC" id="3.1.13.4" evidence="7"/>
<name>A0AAV8RI38_ENSVE</name>
<keyword evidence="13" id="KW-0694">RNA-binding</keyword>
<evidence type="ECO:0000256" key="10">
    <source>
        <dbReference type="ARBA" id="ARBA00022723"/>
    </source>
</evidence>
<evidence type="ECO:0000256" key="17">
    <source>
        <dbReference type="ARBA" id="ARBA00025148"/>
    </source>
</evidence>
<dbReference type="EMBL" id="JAQQAF010000003">
    <property type="protein sequence ID" value="KAJ8498377.1"/>
    <property type="molecule type" value="Genomic_DNA"/>
</dbReference>
<evidence type="ECO:0000256" key="15">
    <source>
        <dbReference type="ARBA" id="ARBA00023163"/>
    </source>
</evidence>
<dbReference type="GO" id="GO:0004535">
    <property type="term" value="F:poly(A)-specific ribonuclease activity"/>
    <property type="evidence" value="ECO:0007669"/>
    <property type="project" value="UniProtKB-EC"/>
</dbReference>
<keyword evidence="15" id="KW-0804">Transcription</keyword>
<keyword evidence="11" id="KW-0378">Hydrolase</keyword>
<dbReference type="InterPro" id="IPR012337">
    <property type="entry name" value="RNaseH-like_sf"/>
</dbReference>
<evidence type="ECO:0000256" key="14">
    <source>
        <dbReference type="ARBA" id="ARBA00023015"/>
    </source>
</evidence>
<dbReference type="GO" id="GO:0003723">
    <property type="term" value="F:RNA binding"/>
    <property type="evidence" value="ECO:0007669"/>
    <property type="project" value="UniProtKB-KW"/>
</dbReference>
<dbReference type="InterPro" id="IPR036397">
    <property type="entry name" value="RNaseH_sf"/>
</dbReference>
<keyword evidence="9" id="KW-0540">Nuclease</keyword>
<organism evidence="18 19">
    <name type="scientific">Ensete ventricosum</name>
    <name type="common">Abyssinian banana</name>
    <name type="synonym">Musa ensete</name>
    <dbReference type="NCBI Taxonomy" id="4639"/>
    <lineage>
        <taxon>Eukaryota</taxon>
        <taxon>Viridiplantae</taxon>
        <taxon>Streptophyta</taxon>
        <taxon>Embryophyta</taxon>
        <taxon>Tracheophyta</taxon>
        <taxon>Spermatophyta</taxon>
        <taxon>Magnoliopsida</taxon>
        <taxon>Liliopsida</taxon>
        <taxon>Zingiberales</taxon>
        <taxon>Musaceae</taxon>
        <taxon>Ensete</taxon>
    </lineage>
</organism>
<evidence type="ECO:0000313" key="19">
    <source>
        <dbReference type="Proteomes" id="UP001222027"/>
    </source>
</evidence>
<comment type="cofactor">
    <cofactor evidence="2">
        <name>a divalent metal cation</name>
        <dbReference type="ChEBI" id="CHEBI:60240"/>
    </cofactor>
</comment>
<keyword evidence="8" id="KW-0963">Cytoplasm</keyword>
<comment type="similarity">
    <text evidence="5">Belongs to the CAF1 family.</text>
</comment>
<evidence type="ECO:0000256" key="16">
    <source>
        <dbReference type="ARBA" id="ARBA00023242"/>
    </source>
</evidence>
<dbReference type="InterPro" id="IPR006941">
    <property type="entry name" value="RNase_CAF1"/>
</dbReference>
<dbReference type="Pfam" id="PF04857">
    <property type="entry name" value="CAF1"/>
    <property type="match status" value="1"/>
</dbReference>
<comment type="subcellular location">
    <subcellularLocation>
        <location evidence="4">Cytoplasm</location>
    </subcellularLocation>
    <subcellularLocation>
        <location evidence="3">Nucleus</location>
    </subcellularLocation>
</comment>
<sequence>MVINVWKDNLVEQVDVILRLRGSFPYVAIDTEFPGFIRSTPRHASEEERYDDMKYNVDHMQLIQLGLTLFDKDGNTPWPGCCWQFNFSDFDPHTDACSEDSIELLLRSGHNLQRNQRDGVDAYRCSYLLCVKLFRHPYKSKYITFHGLYDVAFLIKMITRAPLPNTLNEFLVLTRSVFGDDLYDIKYISRFCEGLHGGKAGLLTLSKLLELEPVGIRHQAAYDSLLIRAIFNKMKQLWFDIEGERFVSVLYGLENNCMKSKKRELSTVAVAVAAGGPPRMQPFQPYRGLLLASPFQSH</sequence>
<keyword evidence="10" id="KW-0479">Metal-binding</keyword>
<dbReference type="PANTHER" id="PTHR10797">
    <property type="entry name" value="CCR4-NOT TRANSCRIPTION COMPLEX SUBUNIT"/>
    <property type="match status" value="1"/>
</dbReference>
<dbReference type="AlphaFoldDB" id="A0AAV8RI38"/>
<protein>
    <recommendedName>
        <fullName evidence="7">poly(A)-specific ribonuclease</fullName>
        <ecNumber evidence="7">3.1.13.4</ecNumber>
    </recommendedName>
</protein>
<keyword evidence="12" id="KW-0269">Exonuclease</keyword>
<dbReference type="Gene3D" id="3.30.420.10">
    <property type="entry name" value="Ribonuclease H-like superfamily/Ribonuclease H"/>
    <property type="match status" value="1"/>
</dbReference>
<evidence type="ECO:0000256" key="5">
    <source>
        <dbReference type="ARBA" id="ARBA00008372"/>
    </source>
</evidence>
<reference evidence="18 19" key="1">
    <citation type="submission" date="2022-12" db="EMBL/GenBank/DDBJ databases">
        <title>Chromosome-scale assembly of the Ensete ventricosum genome.</title>
        <authorList>
            <person name="Dussert Y."/>
            <person name="Stocks J."/>
            <person name="Wendawek A."/>
            <person name="Woldeyes F."/>
            <person name="Nichols R.A."/>
            <person name="Borrell J.S."/>
        </authorList>
    </citation>
    <scope>NUCLEOTIDE SEQUENCE [LARGE SCALE GENOMIC DNA]</scope>
    <source>
        <strain evidence="19">cv. Maze</strain>
        <tissue evidence="18">Seeds</tissue>
    </source>
</reference>
<evidence type="ECO:0000256" key="6">
    <source>
        <dbReference type="ARBA" id="ARBA00011757"/>
    </source>
</evidence>
<comment type="function">
    <text evidence="17">Ubiquitous transcription factor required for a diverse set of processes. It is a component of the CCR4 complex involved in the control of gene expression.</text>
</comment>
<gene>
    <name evidence="18" type="ORF">OPV22_008929</name>
</gene>
<evidence type="ECO:0000256" key="8">
    <source>
        <dbReference type="ARBA" id="ARBA00022490"/>
    </source>
</evidence>
<proteinExistence type="inferred from homology"/>
<evidence type="ECO:0000256" key="13">
    <source>
        <dbReference type="ARBA" id="ARBA00022884"/>
    </source>
</evidence>
<evidence type="ECO:0000256" key="2">
    <source>
        <dbReference type="ARBA" id="ARBA00001968"/>
    </source>
</evidence>
<dbReference type="SUPFAM" id="SSF53098">
    <property type="entry name" value="Ribonuclease H-like"/>
    <property type="match status" value="1"/>
</dbReference>
<keyword evidence="16" id="KW-0539">Nucleus</keyword>
<accession>A0AAV8RI38</accession>
<evidence type="ECO:0000256" key="4">
    <source>
        <dbReference type="ARBA" id="ARBA00004496"/>
    </source>
</evidence>
<comment type="subunit">
    <text evidence="6">Component of the CCR4-NOT complex, at least composed of CRR4 and CAF1 proteins.</text>
</comment>
<dbReference type="GO" id="GO:0005634">
    <property type="term" value="C:nucleus"/>
    <property type="evidence" value="ECO:0007669"/>
    <property type="project" value="UniProtKB-SubCell"/>
</dbReference>
<evidence type="ECO:0000313" key="18">
    <source>
        <dbReference type="EMBL" id="KAJ8498377.1"/>
    </source>
</evidence>
<evidence type="ECO:0000256" key="3">
    <source>
        <dbReference type="ARBA" id="ARBA00004123"/>
    </source>
</evidence>
<dbReference type="GO" id="GO:0046872">
    <property type="term" value="F:metal ion binding"/>
    <property type="evidence" value="ECO:0007669"/>
    <property type="project" value="UniProtKB-KW"/>
</dbReference>
<evidence type="ECO:0000256" key="1">
    <source>
        <dbReference type="ARBA" id="ARBA00001663"/>
    </source>
</evidence>
<comment type="caution">
    <text evidence="18">The sequence shown here is derived from an EMBL/GenBank/DDBJ whole genome shotgun (WGS) entry which is preliminary data.</text>
</comment>
<dbReference type="GO" id="GO:0005737">
    <property type="term" value="C:cytoplasm"/>
    <property type="evidence" value="ECO:0007669"/>
    <property type="project" value="UniProtKB-SubCell"/>
</dbReference>
<dbReference type="GO" id="GO:0030014">
    <property type="term" value="C:CCR4-NOT complex"/>
    <property type="evidence" value="ECO:0007669"/>
    <property type="project" value="InterPro"/>
</dbReference>
<keyword evidence="19" id="KW-1185">Reference proteome</keyword>
<evidence type="ECO:0000256" key="9">
    <source>
        <dbReference type="ARBA" id="ARBA00022722"/>
    </source>
</evidence>
<dbReference type="InterPro" id="IPR039637">
    <property type="entry name" value="CNOT7/CNOT8/Pop2"/>
</dbReference>
<dbReference type="Proteomes" id="UP001222027">
    <property type="component" value="Unassembled WGS sequence"/>
</dbReference>
<comment type="catalytic activity">
    <reaction evidence="1">
        <text>Exonucleolytic cleavage of poly(A) to 5'-AMP.</text>
        <dbReference type="EC" id="3.1.13.4"/>
    </reaction>
</comment>